<dbReference type="CDD" id="cd24008">
    <property type="entry name" value="ASKHA_NBD_GLK"/>
    <property type="match status" value="1"/>
</dbReference>
<comment type="similarity">
    <text evidence="3 4">Belongs to the bacterial glucokinase family.</text>
</comment>
<dbReference type="GO" id="GO:0006096">
    <property type="term" value="P:glycolytic process"/>
    <property type="evidence" value="ECO:0007669"/>
    <property type="project" value="UniProtKB-UniRule"/>
</dbReference>
<comment type="catalytic activity">
    <reaction evidence="3">
        <text>D-glucose + ATP = D-glucose 6-phosphate + ADP + H(+)</text>
        <dbReference type="Rhea" id="RHEA:17825"/>
        <dbReference type="ChEBI" id="CHEBI:4167"/>
        <dbReference type="ChEBI" id="CHEBI:15378"/>
        <dbReference type="ChEBI" id="CHEBI:30616"/>
        <dbReference type="ChEBI" id="CHEBI:61548"/>
        <dbReference type="ChEBI" id="CHEBI:456216"/>
        <dbReference type="EC" id="2.7.1.2"/>
    </reaction>
</comment>
<accession>A0A430JZP5</accession>
<feature type="binding site" evidence="3">
    <location>
        <begin position="36"/>
        <end position="41"/>
    </location>
    <ligand>
        <name>ATP</name>
        <dbReference type="ChEBI" id="CHEBI:30616"/>
    </ligand>
</feature>
<dbReference type="Gene3D" id="3.40.367.20">
    <property type="match status" value="1"/>
</dbReference>
<dbReference type="GO" id="GO:0005536">
    <property type="term" value="F:D-glucose binding"/>
    <property type="evidence" value="ECO:0007669"/>
    <property type="project" value="InterPro"/>
</dbReference>
<keyword evidence="1 3" id="KW-0808">Transferase</keyword>
<comment type="subcellular location">
    <subcellularLocation>
        <location evidence="3">Cytoplasm</location>
    </subcellularLocation>
</comment>
<name>A0A430JZP5_9FLAO</name>
<dbReference type="PANTHER" id="PTHR47363">
    <property type="entry name" value="GLUCOKINASE"/>
    <property type="match status" value="1"/>
</dbReference>
<dbReference type="HAMAP" id="MF_00524">
    <property type="entry name" value="Glucokinase"/>
    <property type="match status" value="1"/>
</dbReference>
<dbReference type="InterPro" id="IPR043129">
    <property type="entry name" value="ATPase_NBD"/>
</dbReference>
<keyword evidence="2 3" id="KW-0418">Kinase</keyword>
<dbReference type="EC" id="2.7.1.2" evidence="3"/>
<proteinExistence type="inferred from homology"/>
<reference evidence="5 6" key="1">
    <citation type="submission" date="2018-11" db="EMBL/GenBank/DDBJ databases">
        <title>Arenibacter aquaticus sp.nov., a marine bacterium isolated from surface seawater in the South China Sea.</title>
        <authorList>
            <person name="Guo J."/>
            <person name="Sun J."/>
        </authorList>
    </citation>
    <scope>NUCLEOTIDE SEQUENCE [LARGE SCALE GENOMIC DNA]</scope>
    <source>
        <strain evidence="5 6">GUO666</strain>
    </source>
</reference>
<organism evidence="5 6">
    <name type="scientific">Arenibacter aquaticus</name>
    <dbReference type="NCBI Taxonomy" id="2489054"/>
    <lineage>
        <taxon>Bacteria</taxon>
        <taxon>Pseudomonadati</taxon>
        <taxon>Bacteroidota</taxon>
        <taxon>Flavobacteriia</taxon>
        <taxon>Flavobacteriales</taxon>
        <taxon>Flavobacteriaceae</taxon>
        <taxon>Arenibacter</taxon>
    </lineage>
</organism>
<keyword evidence="3" id="KW-0963">Cytoplasm</keyword>
<dbReference type="GO" id="GO:0005737">
    <property type="term" value="C:cytoplasm"/>
    <property type="evidence" value="ECO:0007669"/>
    <property type="project" value="UniProtKB-SubCell"/>
</dbReference>
<dbReference type="SUPFAM" id="SSF53067">
    <property type="entry name" value="Actin-like ATPase domain"/>
    <property type="match status" value="1"/>
</dbReference>
<dbReference type="GO" id="GO:0005524">
    <property type="term" value="F:ATP binding"/>
    <property type="evidence" value="ECO:0007669"/>
    <property type="project" value="UniProtKB-UniRule"/>
</dbReference>
<dbReference type="OrthoDB" id="9800595at2"/>
<dbReference type="Gene3D" id="3.30.420.40">
    <property type="match status" value="1"/>
</dbReference>
<evidence type="ECO:0000256" key="3">
    <source>
        <dbReference type="HAMAP-Rule" id="MF_00524"/>
    </source>
</evidence>
<evidence type="ECO:0000256" key="1">
    <source>
        <dbReference type="ARBA" id="ARBA00022679"/>
    </source>
</evidence>
<evidence type="ECO:0000256" key="2">
    <source>
        <dbReference type="ARBA" id="ARBA00022777"/>
    </source>
</evidence>
<keyword evidence="3" id="KW-0547">Nucleotide-binding</keyword>
<evidence type="ECO:0000256" key="4">
    <source>
        <dbReference type="RuleBase" id="RU004046"/>
    </source>
</evidence>
<gene>
    <name evidence="3 5" type="primary">glk</name>
    <name evidence="5" type="ORF">EHW67_19600</name>
</gene>
<evidence type="ECO:0000313" key="5">
    <source>
        <dbReference type="EMBL" id="RTE52384.1"/>
    </source>
</evidence>
<dbReference type="GO" id="GO:0004340">
    <property type="term" value="F:glucokinase activity"/>
    <property type="evidence" value="ECO:0007669"/>
    <property type="project" value="UniProtKB-UniRule"/>
</dbReference>
<dbReference type="PANTHER" id="PTHR47363:SF1">
    <property type="entry name" value="GLUCOKINASE"/>
    <property type="match status" value="1"/>
</dbReference>
<dbReference type="InterPro" id="IPR003836">
    <property type="entry name" value="Glucokinase"/>
</dbReference>
<protein>
    <recommendedName>
        <fullName evidence="3">Glucokinase</fullName>
        <ecNumber evidence="3">2.7.1.2</ecNumber>
    </recommendedName>
    <alternativeName>
        <fullName evidence="3">Glucose kinase</fullName>
    </alternativeName>
</protein>
<dbReference type="EMBL" id="RQPJ01000021">
    <property type="protein sequence ID" value="RTE52384.1"/>
    <property type="molecule type" value="Genomic_DNA"/>
</dbReference>
<dbReference type="Pfam" id="PF02685">
    <property type="entry name" value="Glucokinase"/>
    <property type="match status" value="1"/>
</dbReference>
<dbReference type="RefSeq" id="WP_126164070.1">
    <property type="nucleotide sequence ID" value="NZ_RQPJ01000021.1"/>
</dbReference>
<evidence type="ECO:0000313" key="6">
    <source>
        <dbReference type="Proteomes" id="UP000267585"/>
    </source>
</evidence>
<sequence length="358" mass="39366">MDYIERFSLPDINNPNIPFAFLKRNSFPENGTILAADVGGTKTNIGLFTITDSNLLLLKKGSFPTKEYNSFMEIYQQFHNAYLPKINAVCLGVAGPVINGTVRGTNFSWEIDSKKLESQLNMGSVTIINDMEAHAYGLAVLPKNAFENLRSGKEISGNAALIAPGTGLGEAGMYWDGFNYHPFPSEGGHCDFCSRNQLDFQIYKYLGRKYGHVSWERLLSGPGIQDVYTFLRAQSGKEEPQWLSVKMAQGNPPSVISDTALEGKDPICIKTLELFIRYLAIESAQLALKFKATAGIFVGGGILPKIVKRIDKDIFNSHFLQSGRMNALLERVPVKVILNDKTPLLGAALFGAATGKKD</sequence>
<dbReference type="Proteomes" id="UP000267585">
    <property type="component" value="Unassembled WGS sequence"/>
</dbReference>
<keyword evidence="3" id="KW-0324">Glycolysis</keyword>
<comment type="caution">
    <text evidence="5">The sequence shown here is derived from an EMBL/GenBank/DDBJ whole genome shotgun (WGS) entry which is preliminary data.</text>
</comment>
<dbReference type="AlphaFoldDB" id="A0A430JZP5"/>
<keyword evidence="3" id="KW-0067">ATP-binding</keyword>
<dbReference type="NCBIfam" id="TIGR00749">
    <property type="entry name" value="glk"/>
    <property type="match status" value="1"/>
</dbReference>
<keyword evidence="6" id="KW-1185">Reference proteome</keyword>